<proteinExistence type="predicted"/>
<evidence type="ECO:0000259" key="3">
    <source>
        <dbReference type="PROSITE" id="PS50887"/>
    </source>
</evidence>
<reference evidence="5" key="1">
    <citation type="journal article" date="2019" name="Int. J. Syst. Evol. Microbiol.">
        <title>The Global Catalogue of Microorganisms (GCM) 10K type strain sequencing project: providing services to taxonomists for standard genome sequencing and annotation.</title>
        <authorList>
            <consortium name="The Broad Institute Genomics Platform"/>
            <consortium name="The Broad Institute Genome Sequencing Center for Infectious Disease"/>
            <person name="Wu L."/>
            <person name="Ma J."/>
        </authorList>
    </citation>
    <scope>NUCLEOTIDE SEQUENCE [LARGE SCALE GENOMIC DNA]</scope>
    <source>
        <strain evidence="5">CGMCC 1.15122</strain>
    </source>
</reference>
<dbReference type="SUPFAM" id="SSF158472">
    <property type="entry name" value="HAMP domain-like"/>
    <property type="match status" value="1"/>
</dbReference>
<dbReference type="SMART" id="SM00267">
    <property type="entry name" value="GGDEF"/>
    <property type="match status" value="1"/>
</dbReference>
<feature type="domain" description="HAMP" evidence="2">
    <location>
        <begin position="239"/>
        <end position="292"/>
    </location>
</feature>
<accession>A0ABQ1PA64</accession>
<evidence type="ECO:0000259" key="2">
    <source>
        <dbReference type="PROSITE" id="PS50885"/>
    </source>
</evidence>
<dbReference type="EMBL" id="BMHM01000004">
    <property type="protein sequence ID" value="GGC93738.1"/>
    <property type="molecule type" value="Genomic_DNA"/>
</dbReference>
<dbReference type="RefSeq" id="WP_188639846.1">
    <property type="nucleotide sequence ID" value="NZ_BMHM01000004.1"/>
</dbReference>
<keyword evidence="1" id="KW-0472">Membrane</keyword>
<feature type="transmembrane region" description="Helical" evidence="1">
    <location>
        <begin position="26"/>
        <end position="49"/>
    </location>
</feature>
<keyword evidence="5" id="KW-1185">Reference proteome</keyword>
<dbReference type="Gene3D" id="3.30.70.270">
    <property type="match status" value="1"/>
</dbReference>
<sequence>MQEVSADNAPVSKVKLPWHRTVVGKVAIFMLLGVVFAYLMGAMLGFTMVERSARDQWGREAQVNAQIVSATIRRIYTAVAVRTDSTGQVNQLVSARPIGDEDSVLSTGFSPIDVLALASAQTRRNVWLFAREANGSITPVADAFNSAVGEIVFPDTSELPNSLSANEFYVGFARIGDEDHFISSLPIITPQGDLHGLVVSSIGLKSELYQVHRDLILKVVASLGVVLLATALLVSMLMKQLFKPVPRLIRALTHIAHNQTEHRTPYTQRSDEIGCMAQAIEELRKKVEEREHLLEVKEQALRYQHLAHHDALTKLPNRVQFNDALQEAVTQVPHGTPFNVMIFDLDRFKAVNDTLGHAAGDALLVEASQRVQGLLEENDLVARLGGDEFSIIQHANRDALAKANRLAHQLVEVLQEPFAIDGHDVRIGVSVGIALAPRDGTSSHTLLRSADVALYTAKAMGRGRYAVFSPGMTMGAEHHDR</sequence>
<dbReference type="PANTHER" id="PTHR44757:SF2">
    <property type="entry name" value="BIOFILM ARCHITECTURE MAINTENANCE PROTEIN MBAA"/>
    <property type="match status" value="1"/>
</dbReference>
<gene>
    <name evidence="4" type="ORF">GCM10011382_25210</name>
</gene>
<dbReference type="Proteomes" id="UP000597301">
    <property type="component" value="Unassembled WGS sequence"/>
</dbReference>
<dbReference type="CDD" id="cd01949">
    <property type="entry name" value="GGDEF"/>
    <property type="match status" value="1"/>
</dbReference>
<feature type="transmembrane region" description="Helical" evidence="1">
    <location>
        <begin position="215"/>
        <end position="238"/>
    </location>
</feature>
<organism evidence="4 5">
    <name type="scientific">Vreelandella lutescens</name>
    <dbReference type="NCBI Taxonomy" id="1602943"/>
    <lineage>
        <taxon>Bacteria</taxon>
        <taxon>Pseudomonadati</taxon>
        <taxon>Pseudomonadota</taxon>
        <taxon>Gammaproteobacteria</taxon>
        <taxon>Oceanospirillales</taxon>
        <taxon>Halomonadaceae</taxon>
        <taxon>Vreelandella</taxon>
    </lineage>
</organism>
<comment type="caution">
    <text evidence="4">The sequence shown here is derived from an EMBL/GenBank/DDBJ whole genome shotgun (WGS) entry which is preliminary data.</text>
</comment>
<dbReference type="InterPro" id="IPR043128">
    <property type="entry name" value="Rev_trsase/Diguanyl_cyclase"/>
</dbReference>
<dbReference type="InterPro" id="IPR052155">
    <property type="entry name" value="Biofilm_reg_signaling"/>
</dbReference>
<evidence type="ECO:0000256" key="1">
    <source>
        <dbReference type="SAM" id="Phobius"/>
    </source>
</evidence>
<evidence type="ECO:0000313" key="5">
    <source>
        <dbReference type="Proteomes" id="UP000597301"/>
    </source>
</evidence>
<feature type="domain" description="GGDEF" evidence="3">
    <location>
        <begin position="336"/>
        <end position="470"/>
    </location>
</feature>
<evidence type="ECO:0000313" key="4">
    <source>
        <dbReference type="EMBL" id="GGC93738.1"/>
    </source>
</evidence>
<dbReference type="NCBIfam" id="TIGR00254">
    <property type="entry name" value="GGDEF"/>
    <property type="match status" value="1"/>
</dbReference>
<dbReference type="PROSITE" id="PS50887">
    <property type="entry name" value="GGDEF"/>
    <property type="match status" value="1"/>
</dbReference>
<dbReference type="PANTHER" id="PTHR44757">
    <property type="entry name" value="DIGUANYLATE CYCLASE DGCP"/>
    <property type="match status" value="1"/>
</dbReference>
<dbReference type="Gene3D" id="6.10.340.10">
    <property type="match status" value="1"/>
</dbReference>
<name>A0ABQ1PA64_9GAMM</name>
<protein>
    <recommendedName>
        <fullName evidence="6">Diguanylate cyclase</fullName>
    </recommendedName>
</protein>
<dbReference type="InterPro" id="IPR029787">
    <property type="entry name" value="Nucleotide_cyclase"/>
</dbReference>
<keyword evidence="1" id="KW-0812">Transmembrane</keyword>
<dbReference type="PROSITE" id="PS50885">
    <property type="entry name" value="HAMP"/>
    <property type="match status" value="1"/>
</dbReference>
<dbReference type="InterPro" id="IPR000160">
    <property type="entry name" value="GGDEF_dom"/>
</dbReference>
<dbReference type="InterPro" id="IPR003660">
    <property type="entry name" value="HAMP_dom"/>
</dbReference>
<dbReference type="Pfam" id="PF00990">
    <property type="entry name" value="GGDEF"/>
    <property type="match status" value="1"/>
</dbReference>
<dbReference type="SUPFAM" id="SSF55073">
    <property type="entry name" value="Nucleotide cyclase"/>
    <property type="match status" value="1"/>
</dbReference>
<keyword evidence="1" id="KW-1133">Transmembrane helix</keyword>
<evidence type="ECO:0008006" key="6">
    <source>
        <dbReference type="Google" id="ProtNLM"/>
    </source>
</evidence>
<dbReference type="SMART" id="SM00304">
    <property type="entry name" value="HAMP"/>
    <property type="match status" value="1"/>
</dbReference>